<evidence type="ECO:0000313" key="2">
    <source>
        <dbReference type="Proteomes" id="UP001206983"/>
    </source>
</evidence>
<sequence>MVYILRKTGSNSMSDMDDDKIQMISRMLEIGGTMLAQHCDSCGAPMFRYKGDVFCPVCKEVDDPRTRLQPKTSAEASPSIKAIGTPVTEHIVPHNVSHSVDAQEHIKEATPVPAGPKKTPAHQEGSAAKELEDLLMQKMVSLARSMQDEADIRKMSDALDILERGISLIEKMKRTL</sequence>
<dbReference type="PANTHER" id="PTHR16537:SF1">
    <property type="entry name" value="PROTEIN ZNRD2"/>
    <property type="match status" value="1"/>
</dbReference>
<reference evidence="1 2" key="1">
    <citation type="journal article" date="2011" name="Appl. Environ. Microbiol.">
        <title>Methanogenic archaea isolated from Taiwan's Chelungpu fault.</title>
        <authorList>
            <person name="Wu S.Y."/>
            <person name="Lai M.C."/>
        </authorList>
    </citation>
    <scope>NUCLEOTIDE SEQUENCE [LARGE SCALE GENOMIC DNA]</scope>
    <source>
        <strain evidence="1 2">St545Mb</strain>
    </source>
</reference>
<keyword evidence="2" id="KW-1185">Reference proteome</keyword>
<dbReference type="Proteomes" id="UP001206983">
    <property type="component" value="Unassembled WGS sequence"/>
</dbReference>
<comment type="caution">
    <text evidence="1">The sequence shown here is derived from an EMBL/GenBank/DDBJ whole genome shotgun (WGS) entry which is preliminary data.</text>
</comment>
<name>A0AAE3KVE9_9EURY</name>
<dbReference type="PANTHER" id="PTHR16537">
    <property type="entry name" value="SJOEGREN SYNDROME/SCLERODERMA AUTOANTIGEN 1"/>
    <property type="match status" value="1"/>
</dbReference>
<dbReference type="InterPro" id="IPR051888">
    <property type="entry name" value="UPF0148_domain"/>
</dbReference>
<dbReference type="Pfam" id="PF06677">
    <property type="entry name" value="Auto_anti-p27"/>
    <property type="match status" value="1"/>
</dbReference>
<proteinExistence type="predicted"/>
<protein>
    <submittedName>
        <fullName evidence="1">Uncharacterized protein</fullName>
    </submittedName>
</protein>
<dbReference type="AlphaFoldDB" id="A0AAE3KVE9"/>
<dbReference type="InterPro" id="IPR009563">
    <property type="entry name" value="SSSCA1"/>
</dbReference>
<organism evidence="1 2">
    <name type="scientific">Methanolobus chelungpuianus</name>
    <dbReference type="NCBI Taxonomy" id="502115"/>
    <lineage>
        <taxon>Archaea</taxon>
        <taxon>Methanobacteriati</taxon>
        <taxon>Methanobacteriota</taxon>
        <taxon>Stenosarchaea group</taxon>
        <taxon>Methanomicrobia</taxon>
        <taxon>Methanosarcinales</taxon>
        <taxon>Methanosarcinaceae</taxon>
        <taxon>Methanolobus</taxon>
    </lineage>
</organism>
<evidence type="ECO:0000313" key="1">
    <source>
        <dbReference type="EMBL" id="MCQ6961805.1"/>
    </source>
</evidence>
<dbReference type="EMBL" id="JTEO01000002">
    <property type="protein sequence ID" value="MCQ6961805.1"/>
    <property type="molecule type" value="Genomic_DNA"/>
</dbReference>
<gene>
    <name evidence="1" type="ORF">PV02_00970</name>
</gene>
<accession>A0AAE3KVE9</accession>